<protein>
    <submittedName>
        <fullName evidence="1">SpoIIAA-like</fullName>
    </submittedName>
</protein>
<evidence type="ECO:0000313" key="1">
    <source>
        <dbReference type="EMBL" id="CAG9931670.1"/>
    </source>
</evidence>
<gene>
    <name evidence="1" type="ORF">NTG6680_0417</name>
</gene>
<dbReference type="Proteomes" id="UP000839052">
    <property type="component" value="Chromosome"/>
</dbReference>
<dbReference type="InterPro" id="IPR038396">
    <property type="entry name" value="SpoIIAA-like_sf"/>
</dbReference>
<dbReference type="Gene3D" id="3.40.50.10600">
    <property type="entry name" value="SpoIIaa-like domains"/>
    <property type="match status" value="1"/>
</dbReference>
<dbReference type="SUPFAM" id="SSF52091">
    <property type="entry name" value="SpoIIaa-like"/>
    <property type="match status" value="1"/>
</dbReference>
<organism evidence="1 2">
    <name type="scientific">Candidatus Nitrotoga arctica</name>
    <dbReference type="NCBI Taxonomy" id="453162"/>
    <lineage>
        <taxon>Bacteria</taxon>
        <taxon>Pseudomonadati</taxon>
        <taxon>Pseudomonadota</taxon>
        <taxon>Betaproteobacteria</taxon>
        <taxon>Nitrosomonadales</taxon>
        <taxon>Gallionellaceae</taxon>
        <taxon>Candidatus Nitrotoga</taxon>
    </lineage>
</organism>
<reference evidence="1 2" key="1">
    <citation type="submission" date="2021-10" db="EMBL/GenBank/DDBJ databases">
        <authorList>
            <person name="Koch H."/>
        </authorList>
    </citation>
    <scope>NUCLEOTIDE SEQUENCE [LARGE SCALE GENOMIC DNA]</scope>
    <source>
        <strain evidence="1">6680</strain>
    </source>
</reference>
<sequence length="116" mass="13628">MITIEQTPILLNIAVLGEFTLADFKQFEEHALYMLKSPGTVNLLFDLRDMISYTVDVAWEEIKFFNREHLHDFSKIAVITEDEWITWQTWLSRMFVDADICVFTDYEEAEIWAAAA</sequence>
<dbReference type="Pfam" id="PF11964">
    <property type="entry name" value="SpoIIAA-like"/>
    <property type="match status" value="1"/>
</dbReference>
<dbReference type="InterPro" id="IPR036513">
    <property type="entry name" value="STAS_dom_sf"/>
</dbReference>
<evidence type="ECO:0000313" key="2">
    <source>
        <dbReference type="Proteomes" id="UP000839052"/>
    </source>
</evidence>
<dbReference type="RefSeq" id="WP_239795744.1">
    <property type="nucleotide sequence ID" value="NZ_OU912926.1"/>
</dbReference>
<name>A0ABN8AG05_9PROT</name>
<dbReference type="InterPro" id="IPR021866">
    <property type="entry name" value="SpoIIAA-like"/>
</dbReference>
<dbReference type="EMBL" id="OU912926">
    <property type="protein sequence ID" value="CAG9931670.1"/>
    <property type="molecule type" value="Genomic_DNA"/>
</dbReference>
<proteinExistence type="predicted"/>
<keyword evidence="2" id="KW-1185">Reference proteome</keyword>
<accession>A0ABN8AG05</accession>